<evidence type="ECO:0000313" key="3">
    <source>
        <dbReference type="Proteomes" id="UP000823775"/>
    </source>
</evidence>
<comment type="caution">
    <text evidence="2">The sequence shown here is derived from an EMBL/GenBank/DDBJ whole genome shotgun (WGS) entry which is preliminary data.</text>
</comment>
<organism evidence="2 3">
    <name type="scientific">Datura stramonium</name>
    <name type="common">Jimsonweed</name>
    <name type="synonym">Common thornapple</name>
    <dbReference type="NCBI Taxonomy" id="4076"/>
    <lineage>
        <taxon>Eukaryota</taxon>
        <taxon>Viridiplantae</taxon>
        <taxon>Streptophyta</taxon>
        <taxon>Embryophyta</taxon>
        <taxon>Tracheophyta</taxon>
        <taxon>Spermatophyta</taxon>
        <taxon>Magnoliopsida</taxon>
        <taxon>eudicotyledons</taxon>
        <taxon>Gunneridae</taxon>
        <taxon>Pentapetalae</taxon>
        <taxon>asterids</taxon>
        <taxon>lamiids</taxon>
        <taxon>Solanales</taxon>
        <taxon>Solanaceae</taxon>
        <taxon>Solanoideae</taxon>
        <taxon>Datureae</taxon>
        <taxon>Datura</taxon>
    </lineage>
</organism>
<evidence type="ECO:0000256" key="1">
    <source>
        <dbReference type="SAM" id="MobiDB-lite"/>
    </source>
</evidence>
<sequence length="243" mass="26192">MTASARDFGGTPCPGRWRGSVEARSCGLVRGALEAHILGPSAKGVGGRPWPAMARTSGARSNAKCGALETRHLGPDGEDVWGHAHAGRCEGDREGMPMPADAGGVRHAYLRPSQRTLEARPCGRVRGDVRLTPMTASARAVQGSMPMPTMARRRGHAHARVQRGVGGMPMRKRWRARGHAHAGRVRGRRGHALPADGGRRGHAHVEPSARTLENTHMQSLVRGRWRHALAARVRRTLGACQCR</sequence>
<feature type="compositionally biased region" description="Basic and acidic residues" evidence="1">
    <location>
        <begin position="197"/>
        <end position="207"/>
    </location>
</feature>
<accession>A0ABS8WT51</accession>
<reference evidence="2 3" key="1">
    <citation type="journal article" date="2021" name="BMC Genomics">
        <title>Datura genome reveals duplications of psychoactive alkaloid biosynthetic genes and high mutation rate following tissue culture.</title>
        <authorList>
            <person name="Rajewski A."/>
            <person name="Carter-House D."/>
            <person name="Stajich J."/>
            <person name="Litt A."/>
        </authorList>
    </citation>
    <scope>NUCLEOTIDE SEQUENCE [LARGE SCALE GENOMIC DNA]</scope>
    <source>
        <strain evidence="2">AR-01</strain>
    </source>
</reference>
<protein>
    <submittedName>
        <fullName evidence="2">Uncharacterized protein</fullName>
    </submittedName>
</protein>
<dbReference type="Proteomes" id="UP000823775">
    <property type="component" value="Unassembled WGS sequence"/>
</dbReference>
<feature type="compositionally biased region" description="Basic residues" evidence="1">
    <location>
        <begin position="178"/>
        <end position="191"/>
    </location>
</feature>
<gene>
    <name evidence="2" type="ORF">HAX54_053061</name>
</gene>
<dbReference type="EMBL" id="JACEIK010009783">
    <property type="protein sequence ID" value="MCE3214686.1"/>
    <property type="molecule type" value="Genomic_DNA"/>
</dbReference>
<evidence type="ECO:0000313" key="2">
    <source>
        <dbReference type="EMBL" id="MCE3214686.1"/>
    </source>
</evidence>
<keyword evidence="3" id="KW-1185">Reference proteome</keyword>
<proteinExistence type="predicted"/>
<feature type="region of interest" description="Disordered" evidence="1">
    <location>
        <begin position="178"/>
        <end position="207"/>
    </location>
</feature>
<name>A0ABS8WT51_DATST</name>